<dbReference type="Gene3D" id="3.40.50.300">
    <property type="entry name" value="P-loop containing nucleotide triphosphate hydrolases"/>
    <property type="match status" value="2"/>
</dbReference>
<keyword evidence="1" id="KW-0547">Nucleotide-binding</keyword>
<dbReference type="EMBL" id="BSDT01000001">
    <property type="protein sequence ID" value="GLI43809.1"/>
    <property type="molecule type" value="Genomic_DNA"/>
</dbReference>
<feature type="domain" description="ABC transporter" evidence="4">
    <location>
        <begin position="23"/>
        <end position="281"/>
    </location>
</feature>
<evidence type="ECO:0000313" key="6">
    <source>
        <dbReference type="Proteomes" id="UP001144313"/>
    </source>
</evidence>
<proteinExistence type="predicted"/>
<gene>
    <name evidence="5" type="ORF">GALLR39Z86_36590</name>
</gene>
<feature type="coiled-coil region" evidence="3">
    <location>
        <begin position="113"/>
        <end position="140"/>
    </location>
</feature>
<organism evidence="5 6">
    <name type="scientific">Glycomyces algeriensis</name>
    <dbReference type="NCBI Taxonomy" id="256037"/>
    <lineage>
        <taxon>Bacteria</taxon>
        <taxon>Bacillati</taxon>
        <taxon>Actinomycetota</taxon>
        <taxon>Actinomycetes</taxon>
        <taxon>Glycomycetales</taxon>
        <taxon>Glycomycetaceae</taxon>
        <taxon>Glycomyces</taxon>
    </lineage>
</organism>
<dbReference type="InterPro" id="IPR051309">
    <property type="entry name" value="ABCF_ATPase"/>
</dbReference>
<sequence>MPSTISLANDCFLEARMFRHAQLTLVDITKRYADHLVLDRVSFTVKPGEKLGIIGDNGSGKSTLLRLIAAAARPDSAGEAPDNGELTIASPGGIGYLPQQLDLPEHDTVADAIDLALADLREIERQMRETERELADDNEAAGERYADLLAHFEAREGWDADLRVDRALEVLGLPGLDRGRPLGTLSGGERSRLMLAATLAARPALLLLDEPSNDLDDNAVTWLEAQLRDWPGTVVAVTHDRAFLEAITTTMLEVADRSARRYGNGYAGYLVAKETERQQAQEAYERWTAEVERQEGIVDHNAGRMAAIPRKLPMANMSTGAFRARNRDHGAGSRIRVAKQMLERLREHPVPRPPEPMRFESGLETTGADTKATALALKDIRVADRLKVDELTIARGERILITGPNGAGKTTLMRVLAGELEPDQGEVERTGAIGHLRQLAGPGSGRQSVLRAFAAGRVGTLEEHAEALDRLGLFGHDQFGTQVSALSVGQRRRLELARLVSRPVDVLLLDEPTNHLSPLLAEQLQEALRGYAGTVVLVSHDRRLRESFQGRHLEMDAGTILA</sequence>
<evidence type="ECO:0000259" key="4">
    <source>
        <dbReference type="PROSITE" id="PS50893"/>
    </source>
</evidence>
<reference evidence="5" key="1">
    <citation type="submission" date="2022-12" db="EMBL/GenBank/DDBJ databases">
        <title>Reference genome sequencing for broad-spectrum identification of bacterial and archaeal isolates by mass spectrometry.</title>
        <authorList>
            <person name="Sekiguchi Y."/>
            <person name="Tourlousse D.M."/>
        </authorList>
    </citation>
    <scope>NUCLEOTIDE SEQUENCE</scope>
    <source>
        <strain evidence="5">LLR39Z86</strain>
    </source>
</reference>
<dbReference type="InterPro" id="IPR003439">
    <property type="entry name" value="ABC_transporter-like_ATP-bd"/>
</dbReference>
<keyword evidence="6" id="KW-1185">Reference proteome</keyword>
<keyword evidence="2 5" id="KW-0067">ATP-binding</keyword>
<dbReference type="InterPro" id="IPR027417">
    <property type="entry name" value="P-loop_NTPase"/>
</dbReference>
<keyword evidence="3" id="KW-0175">Coiled coil</keyword>
<evidence type="ECO:0000256" key="2">
    <source>
        <dbReference type="ARBA" id="ARBA00022840"/>
    </source>
</evidence>
<evidence type="ECO:0000256" key="3">
    <source>
        <dbReference type="SAM" id="Coils"/>
    </source>
</evidence>
<protein>
    <submittedName>
        <fullName evidence="5">ABC transporter ATP-binding protein</fullName>
    </submittedName>
</protein>
<dbReference type="CDD" id="cd03221">
    <property type="entry name" value="ABCF_EF-3"/>
    <property type="match status" value="2"/>
</dbReference>
<dbReference type="Proteomes" id="UP001144313">
    <property type="component" value="Unassembled WGS sequence"/>
</dbReference>
<comment type="caution">
    <text evidence="5">The sequence shown here is derived from an EMBL/GenBank/DDBJ whole genome shotgun (WGS) entry which is preliminary data.</text>
</comment>
<dbReference type="PROSITE" id="PS00211">
    <property type="entry name" value="ABC_TRANSPORTER_1"/>
    <property type="match status" value="2"/>
</dbReference>
<dbReference type="PANTHER" id="PTHR42855">
    <property type="entry name" value="ABC TRANSPORTER ATP-BINDING SUBUNIT"/>
    <property type="match status" value="1"/>
</dbReference>
<dbReference type="SMART" id="SM00382">
    <property type="entry name" value="AAA"/>
    <property type="match status" value="2"/>
</dbReference>
<dbReference type="PROSITE" id="PS50893">
    <property type="entry name" value="ABC_TRANSPORTER_2"/>
    <property type="match status" value="2"/>
</dbReference>
<name>A0A9W6GBN3_9ACTN</name>
<dbReference type="FunFam" id="3.40.50.300:FF:000011">
    <property type="entry name" value="Putative ABC transporter ATP-binding component"/>
    <property type="match status" value="1"/>
</dbReference>
<dbReference type="AlphaFoldDB" id="A0A9W6GBN3"/>
<dbReference type="NCBIfam" id="NF000355">
    <property type="entry name" value="ribo_prot_ABC_F"/>
    <property type="match status" value="1"/>
</dbReference>
<accession>A0A9W6GBN3</accession>
<feature type="domain" description="ABC transporter" evidence="4">
    <location>
        <begin position="370"/>
        <end position="561"/>
    </location>
</feature>
<dbReference type="PANTHER" id="PTHR42855:SF2">
    <property type="entry name" value="DRUG RESISTANCE ABC TRANSPORTER,ATP-BINDING PROTEIN"/>
    <property type="match status" value="1"/>
</dbReference>
<dbReference type="InterPro" id="IPR003593">
    <property type="entry name" value="AAA+_ATPase"/>
</dbReference>
<feature type="coiled-coil region" evidence="3">
    <location>
        <begin position="270"/>
        <end position="297"/>
    </location>
</feature>
<evidence type="ECO:0000256" key="1">
    <source>
        <dbReference type="ARBA" id="ARBA00022741"/>
    </source>
</evidence>
<evidence type="ECO:0000313" key="5">
    <source>
        <dbReference type="EMBL" id="GLI43809.1"/>
    </source>
</evidence>
<dbReference type="SUPFAM" id="SSF52540">
    <property type="entry name" value="P-loop containing nucleoside triphosphate hydrolases"/>
    <property type="match status" value="2"/>
</dbReference>
<dbReference type="Pfam" id="PF00005">
    <property type="entry name" value="ABC_tran"/>
    <property type="match status" value="2"/>
</dbReference>
<dbReference type="InterPro" id="IPR017871">
    <property type="entry name" value="ABC_transporter-like_CS"/>
</dbReference>
<dbReference type="GO" id="GO:0005524">
    <property type="term" value="F:ATP binding"/>
    <property type="evidence" value="ECO:0007669"/>
    <property type="project" value="UniProtKB-KW"/>
</dbReference>
<dbReference type="GO" id="GO:0016887">
    <property type="term" value="F:ATP hydrolysis activity"/>
    <property type="evidence" value="ECO:0007669"/>
    <property type="project" value="InterPro"/>
</dbReference>